<evidence type="ECO:0000313" key="9">
    <source>
        <dbReference type="Proteomes" id="UP000617628"/>
    </source>
</evidence>
<dbReference type="InterPro" id="IPR011010">
    <property type="entry name" value="DNA_brk_join_enz"/>
</dbReference>
<dbReference type="Pfam" id="PF00589">
    <property type="entry name" value="Phage_integrase"/>
    <property type="match status" value="1"/>
</dbReference>
<keyword evidence="3 5" id="KW-0238">DNA-binding</keyword>
<dbReference type="InterPro" id="IPR013762">
    <property type="entry name" value="Integrase-like_cat_sf"/>
</dbReference>
<comment type="similarity">
    <text evidence="1">Belongs to the 'phage' integrase family.</text>
</comment>
<dbReference type="GO" id="GO:0015074">
    <property type="term" value="P:DNA integration"/>
    <property type="evidence" value="ECO:0007669"/>
    <property type="project" value="UniProtKB-KW"/>
</dbReference>
<evidence type="ECO:0000259" key="7">
    <source>
        <dbReference type="PROSITE" id="PS51900"/>
    </source>
</evidence>
<proteinExistence type="inferred from homology"/>
<evidence type="ECO:0000313" key="8">
    <source>
        <dbReference type="EMBL" id="MBK1877251.1"/>
    </source>
</evidence>
<dbReference type="EMBL" id="JAENIL010000016">
    <property type="protein sequence ID" value="MBK1877251.1"/>
    <property type="molecule type" value="Genomic_DNA"/>
</dbReference>
<dbReference type="InterPro" id="IPR025269">
    <property type="entry name" value="SAM-like_dom"/>
</dbReference>
<evidence type="ECO:0000256" key="1">
    <source>
        <dbReference type="ARBA" id="ARBA00008857"/>
    </source>
</evidence>
<evidence type="ECO:0000256" key="3">
    <source>
        <dbReference type="ARBA" id="ARBA00023125"/>
    </source>
</evidence>
<dbReference type="GO" id="GO:0006310">
    <property type="term" value="P:DNA recombination"/>
    <property type="evidence" value="ECO:0007669"/>
    <property type="project" value="UniProtKB-KW"/>
</dbReference>
<protein>
    <submittedName>
        <fullName evidence="8">Tyrosine-type recombinase/integrase</fullName>
    </submittedName>
</protein>
<dbReference type="Pfam" id="PF13102">
    <property type="entry name" value="Phage_int_SAM_5"/>
    <property type="match status" value="1"/>
</dbReference>
<dbReference type="PROSITE" id="PS51900">
    <property type="entry name" value="CB"/>
    <property type="match status" value="1"/>
</dbReference>
<dbReference type="CDD" id="cd01184">
    <property type="entry name" value="INT_C_like_1"/>
    <property type="match status" value="1"/>
</dbReference>
<dbReference type="PROSITE" id="PS51898">
    <property type="entry name" value="TYR_RECOMBINASE"/>
    <property type="match status" value="1"/>
</dbReference>
<dbReference type="PANTHER" id="PTHR30349">
    <property type="entry name" value="PHAGE INTEGRASE-RELATED"/>
    <property type="match status" value="1"/>
</dbReference>
<gene>
    <name evidence="8" type="ORF">JIN87_10250</name>
</gene>
<evidence type="ECO:0000256" key="5">
    <source>
        <dbReference type="PROSITE-ProRule" id="PRU01248"/>
    </source>
</evidence>
<evidence type="ECO:0000256" key="2">
    <source>
        <dbReference type="ARBA" id="ARBA00022908"/>
    </source>
</evidence>
<dbReference type="SUPFAM" id="SSF56349">
    <property type="entry name" value="DNA breaking-rejoining enzymes"/>
    <property type="match status" value="1"/>
</dbReference>
<name>A0A934VL06_9BACT</name>
<comment type="caution">
    <text evidence="8">The sequence shown here is derived from an EMBL/GenBank/DDBJ whole genome shotgun (WGS) entry which is preliminary data.</text>
</comment>
<dbReference type="PANTHER" id="PTHR30349:SF41">
    <property type="entry name" value="INTEGRASE_RECOMBINASE PROTEIN MJ0367-RELATED"/>
    <property type="match status" value="1"/>
</dbReference>
<dbReference type="InterPro" id="IPR002104">
    <property type="entry name" value="Integrase_catalytic"/>
</dbReference>
<dbReference type="InterPro" id="IPR010998">
    <property type="entry name" value="Integrase_recombinase_N"/>
</dbReference>
<dbReference type="Gene3D" id="1.10.150.130">
    <property type="match status" value="1"/>
</dbReference>
<dbReference type="InterPro" id="IPR044068">
    <property type="entry name" value="CB"/>
</dbReference>
<dbReference type="RefSeq" id="WP_200355467.1">
    <property type="nucleotide sequence ID" value="NZ_JAENIL010000016.1"/>
</dbReference>
<keyword evidence="9" id="KW-1185">Reference proteome</keyword>
<dbReference type="Proteomes" id="UP000617628">
    <property type="component" value="Unassembled WGS sequence"/>
</dbReference>
<evidence type="ECO:0000256" key="4">
    <source>
        <dbReference type="ARBA" id="ARBA00023172"/>
    </source>
</evidence>
<evidence type="ECO:0000259" key="6">
    <source>
        <dbReference type="PROSITE" id="PS51898"/>
    </source>
</evidence>
<accession>A0A934VL06</accession>
<organism evidence="8 9">
    <name type="scientific">Pelagicoccus mobilis</name>
    <dbReference type="NCBI Taxonomy" id="415221"/>
    <lineage>
        <taxon>Bacteria</taxon>
        <taxon>Pseudomonadati</taxon>
        <taxon>Verrucomicrobiota</taxon>
        <taxon>Opitutia</taxon>
        <taxon>Puniceicoccales</taxon>
        <taxon>Pelagicoccaceae</taxon>
        <taxon>Pelagicoccus</taxon>
    </lineage>
</organism>
<dbReference type="AlphaFoldDB" id="A0A934VL06"/>
<dbReference type="GO" id="GO:0003677">
    <property type="term" value="F:DNA binding"/>
    <property type="evidence" value="ECO:0007669"/>
    <property type="project" value="UniProtKB-UniRule"/>
</dbReference>
<dbReference type="InterPro" id="IPR050090">
    <property type="entry name" value="Tyrosine_recombinase_XerCD"/>
</dbReference>
<feature type="domain" description="Tyr recombinase" evidence="6">
    <location>
        <begin position="159"/>
        <end position="363"/>
    </location>
</feature>
<keyword evidence="2" id="KW-0229">DNA integration</keyword>
<keyword evidence="4" id="KW-0233">DNA recombination</keyword>
<feature type="domain" description="Core-binding (CB)" evidence="7">
    <location>
        <begin position="30"/>
        <end position="140"/>
    </location>
</feature>
<sequence length="377" mass="43395">MHAEDSLFETQLLKKTSTPVTEVSYEQNSPTLSQVTAMFIEDRKRREVDPQTIRDYGSSVSLFTTFLGQDLPISEISKKLTQEYQGLLLECPSNMSKSYKTGNIRKAVAMAREKDTYAKLDPRTVNKQMERLSAIFNYAKRAGLMRLNPAVDLRVPLSKNARYLPFEKDDLNKIFASRIYTSSPKEDWSAPQWIPLIALYSGMRLNEICQLSLEDLKTYEGIHYIHVTEDSTFQSPKKLKNQNSERYVPLHNHLLQLGILQYKAKIQADGHQRLFPTLSYSESRGSFAVNFSKDFRKELSAIKVKRKQIVFHSFRHTFRDAMRNARIPTEHAEAIGGWKSTNSLAYHYGGGIDLVPTLSEEINRVTYTHQFAFEHTH</sequence>
<dbReference type="Gene3D" id="1.10.443.10">
    <property type="entry name" value="Intergrase catalytic core"/>
    <property type="match status" value="1"/>
</dbReference>
<reference evidence="8" key="1">
    <citation type="submission" date="2021-01" db="EMBL/GenBank/DDBJ databases">
        <title>Modified the classification status of verrucomicrobia.</title>
        <authorList>
            <person name="Feng X."/>
        </authorList>
    </citation>
    <scope>NUCLEOTIDE SEQUENCE</scope>
    <source>
        <strain evidence="8">KCTC 13126</strain>
    </source>
</reference>